<dbReference type="GO" id="GO:0042026">
    <property type="term" value="P:protein refolding"/>
    <property type="evidence" value="ECO:0007669"/>
    <property type="project" value="TreeGrafter"/>
</dbReference>
<keyword evidence="7" id="KW-1185">Reference proteome</keyword>
<organism evidence="6 7">
    <name type="scientific">Emcibacter nanhaiensis</name>
    <dbReference type="NCBI Taxonomy" id="1505037"/>
    <lineage>
        <taxon>Bacteria</taxon>
        <taxon>Pseudomonadati</taxon>
        <taxon>Pseudomonadota</taxon>
        <taxon>Alphaproteobacteria</taxon>
        <taxon>Emcibacterales</taxon>
        <taxon>Emcibacteraceae</taxon>
        <taxon>Emcibacter</taxon>
    </lineage>
</organism>
<evidence type="ECO:0000313" key="6">
    <source>
        <dbReference type="EMBL" id="TPD57394.1"/>
    </source>
</evidence>
<dbReference type="PANTHER" id="PTHR30111:SF1">
    <property type="entry name" value="33 KDA CHAPERONIN"/>
    <property type="match status" value="1"/>
</dbReference>
<evidence type="ECO:0000256" key="3">
    <source>
        <dbReference type="ARBA" id="ARBA00023157"/>
    </source>
</evidence>
<dbReference type="Gene3D" id="3.90.1280.10">
    <property type="entry name" value="HSP33 redox switch-like"/>
    <property type="match status" value="1"/>
</dbReference>
<keyword evidence="2" id="KW-0862">Zinc</keyword>
<evidence type="ECO:0000256" key="4">
    <source>
        <dbReference type="ARBA" id="ARBA00023186"/>
    </source>
</evidence>
<gene>
    <name evidence="6" type="ORF">FIV46_14815</name>
</gene>
<dbReference type="InterPro" id="IPR023212">
    <property type="entry name" value="Hsp33_helix_hairpin_bin_dom_sf"/>
</dbReference>
<evidence type="ECO:0000313" key="7">
    <source>
        <dbReference type="Proteomes" id="UP000319148"/>
    </source>
</evidence>
<keyword evidence="3" id="KW-1015">Disulfide bond</keyword>
<dbReference type="SUPFAM" id="SSF64397">
    <property type="entry name" value="Hsp33 domain"/>
    <property type="match status" value="1"/>
</dbReference>
<keyword evidence="4" id="KW-0143">Chaperone</keyword>
<sequence>MSTPAPVYSDACLPFSLEGRDIRGRIVRLDDTISKVLDTHKLPREISHELGEVMVLAAMLGSMLKYEGILTVQIRGDRGVNFLVADFATAGEGSGVIRAYAQYDPDKWTAPEEDTLAVLMGDKGHMLITIDQGKFMDRYQGIVALEGETLSEAAVEYFQSSEQLPSRVRIVCERGADGKWSGAAIMIQHLARNTDLERIRTREDAEEAEHWQNACVLMDSVTDKELLDGSLSLQDLLFRLFHEGGVRVFDPVPMANGCRCSEDKLRQVLANFSADDLKHMADDDGLITMTCEFCKSEHRFELKKLFN</sequence>
<dbReference type="Pfam" id="PF01430">
    <property type="entry name" value="HSP33"/>
    <property type="match status" value="1"/>
</dbReference>
<evidence type="ECO:0000256" key="2">
    <source>
        <dbReference type="ARBA" id="ARBA00022833"/>
    </source>
</evidence>
<dbReference type="CDD" id="cd00498">
    <property type="entry name" value="Hsp33"/>
    <property type="match status" value="1"/>
</dbReference>
<dbReference type="PANTHER" id="PTHR30111">
    <property type="entry name" value="33 KDA CHAPERONIN"/>
    <property type="match status" value="1"/>
</dbReference>
<keyword evidence="5" id="KW-0676">Redox-active center</keyword>
<dbReference type="InterPro" id="IPR016153">
    <property type="entry name" value="Heat_shock_Hsp33_N"/>
</dbReference>
<dbReference type="GO" id="GO:0005737">
    <property type="term" value="C:cytoplasm"/>
    <property type="evidence" value="ECO:0007669"/>
    <property type="project" value="InterPro"/>
</dbReference>
<dbReference type="OrthoDB" id="9793753at2"/>
<dbReference type="Gene3D" id="3.55.30.10">
    <property type="entry name" value="Hsp33 domain"/>
    <property type="match status" value="1"/>
</dbReference>
<dbReference type="Proteomes" id="UP000319148">
    <property type="component" value="Unassembled WGS sequence"/>
</dbReference>
<evidence type="ECO:0000256" key="1">
    <source>
        <dbReference type="ARBA" id="ARBA00022490"/>
    </source>
</evidence>
<comment type="caution">
    <text evidence="6">The sequence shown here is derived from an EMBL/GenBank/DDBJ whole genome shotgun (WGS) entry which is preliminary data.</text>
</comment>
<dbReference type="RefSeq" id="WP_139941709.1">
    <property type="nucleotide sequence ID" value="NZ_JBHSYP010000005.1"/>
</dbReference>
<dbReference type="EMBL" id="VFIY01000018">
    <property type="protein sequence ID" value="TPD57394.1"/>
    <property type="molecule type" value="Genomic_DNA"/>
</dbReference>
<dbReference type="GO" id="GO:0051082">
    <property type="term" value="F:unfolded protein binding"/>
    <property type="evidence" value="ECO:0007669"/>
    <property type="project" value="InterPro"/>
</dbReference>
<dbReference type="GO" id="GO:0044183">
    <property type="term" value="F:protein folding chaperone"/>
    <property type="evidence" value="ECO:0007669"/>
    <property type="project" value="TreeGrafter"/>
</dbReference>
<dbReference type="Gene3D" id="1.10.287.480">
    <property type="entry name" value="helix hairpin bin"/>
    <property type="match status" value="1"/>
</dbReference>
<accession>A0A501PBY9</accession>
<dbReference type="InterPro" id="IPR000397">
    <property type="entry name" value="Heat_shock_Hsp33"/>
</dbReference>
<reference evidence="7" key="1">
    <citation type="submission" date="2019-06" db="EMBL/GenBank/DDBJ databases">
        <title>The complete genome of Emcibacter congregatus ZYLT.</title>
        <authorList>
            <person name="Zhao Z."/>
        </authorList>
    </citation>
    <scope>NUCLEOTIDE SEQUENCE [LARGE SCALE GENOMIC DNA]</scope>
    <source>
        <strain evidence="7">MCCC 1A06723</strain>
    </source>
</reference>
<evidence type="ECO:0000256" key="5">
    <source>
        <dbReference type="ARBA" id="ARBA00023284"/>
    </source>
</evidence>
<dbReference type="SUPFAM" id="SSF118352">
    <property type="entry name" value="HSP33 redox switch-like"/>
    <property type="match status" value="1"/>
</dbReference>
<dbReference type="AlphaFoldDB" id="A0A501PBY9"/>
<name>A0A501PBY9_9PROT</name>
<dbReference type="PIRSF" id="PIRSF005261">
    <property type="entry name" value="Heat_shock_Hsp33"/>
    <property type="match status" value="1"/>
</dbReference>
<keyword evidence="1" id="KW-0963">Cytoplasm</keyword>
<proteinExistence type="predicted"/>
<protein>
    <submittedName>
        <fullName evidence="6">Molecular chaperone</fullName>
    </submittedName>
</protein>
<dbReference type="InterPro" id="IPR016154">
    <property type="entry name" value="Heat_shock_Hsp33_C"/>
</dbReference>